<evidence type="ECO:0000313" key="1">
    <source>
        <dbReference type="EMBL" id="BAY82070.1"/>
    </source>
</evidence>
<dbReference type="Proteomes" id="UP000218418">
    <property type="component" value="Chromosome"/>
</dbReference>
<dbReference type="AlphaFoldDB" id="A0A1Z4LLG4"/>
<reference evidence="1 2" key="1">
    <citation type="submission" date="2017-06" db="EMBL/GenBank/DDBJ databases">
        <title>Genome sequencing of cyanobaciteial culture collection at National Institute for Environmental Studies (NIES).</title>
        <authorList>
            <person name="Hirose Y."/>
            <person name="Shimura Y."/>
            <person name="Fujisawa T."/>
            <person name="Nakamura Y."/>
            <person name="Kawachi M."/>
        </authorList>
    </citation>
    <scope>NUCLEOTIDE SEQUENCE [LARGE SCALE GENOMIC DNA]</scope>
    <source>
        <strain evidence="1 2">NIES-267</strain>
    </source>
</reference>
<sequence length="246" mass="29160">MKLNFTPNNSFQVLDEILAQHVVKPLSLNPNKSTITSFTELEVKVTQQVSDVQVIKIIRDNLEKILNALLHNFPENIFWDFDFVVSSMLNQALLVDSPIDALENFSNKIVLLMNMFGRESEIRFRYIHDFTYGFDWARWVKKKPHRRANAEPFCFDFLDDLLCKGEEILQRISKDDVKYPHISEKRYRNPFCFSREPEDEHRLLIYLAARECIPVAGWEWDTVAVWDKPFYQIREDASKQLNIEKR</sequence>
<accession>A0A1Z4LLG4</accession>
<dbReference type="OrthoDB" id="328345at2"/>
<keyword evidence="2" id="KW-1185">Reference proteome</keyword>
<protein>
    <submittedName>
        <fullName evidence="1">Uncharacterized protein</fullName>
    </submittedName>
</protein>
<name>A0A1Z4LLG4_9CYAN</name>
<proteinExistence type="predicted"/>
<evidence type="ECO:0000313" key="2">
    <source>
        <dbReference type="Proteomes" id="UP000218418"/>
    </source>
</evidence>
<dbReference type="EMBL" id="AP018227">
    <property type="protein sequence ID" value="BAY82070.1"/>
    <property type="molecule type" value="Genomic_DNA"/>
</dbReference>
<gene>
    <name evidence="1" type="ORF">NIES267_15480</name>
</gene>
<organism evidence="1 2">
    <name type="scientific">Calothrix parasitica NIES-267</name>
    <dbReference type="NCBI Taxonomy" id="1973488"/>
    <lineage>
        <taxon>Bacteria</taxon>
        <taxon>Bacillati</taxon>
        <taxon>Cyanobacteriota</taxon>
        <taxon>Cyanophyceae</taxon>
        <taxon>Nostocales</taxon>
        <taxon>Calotrichaceae</taxon>
        <taxon>Calothrix</taxon>
    </lineage>
</organism>